<feature type="compositionally biased region" description="Acidic residues" evidence="10">
    <location>
        <begin position="338"/>
        <end position="360"/>
    </location>
</feature>
<feature type="domain" description="TFIIF beta subunit N-terminal" evidence="12">
    <location>
        <begin position="41"/>
        <end position="190"/>
    </location>
</feature>
<evidence type="ECO:0000313" key="14">
    <source>
        <dbReference type="Proteomes" id="UP000785200"/>
    </source>
</evidence>
<dbReference type="InterPro" id="IPR040504">
    <property type="entry name" value="TFIIF_beta_N"/>
</dbReference>
<dbReference type="GO" id="GO:0006367">
    <property type="term" value="P:transcription initiation at RNA polymerase II promoter"/>
    <property type="evidence" value="ECO:0007669"/>
    <property type="project" value="InterPro"/>
</dbReference>
<evidence type="ECO:0000259" key="12">
    <source>
        <dbReference type="Pfam" id="PF17683"/>
    </source>
</evidence>
<dbReference type="InterPro" id="IPR036390">
    <property type="entry name" value="WH_DNA-bd_sf"/>
</dbReference>
<keyword evidence="5" id="KW-0238">DNA-binding</keyword>
<feature type="compositionally biased region" description="Basic and acidic residues" evidence="10">
    <location>
        <begin position="150"/>
        <end position="163"/>
    </location>
</feature>
<evidence type="ECO:0000256" key="3">
    <source>
        <dbReference type="ARBA" id="ARBA00021453"/>
    </source>
</evidence>
<evidence type="ECO:0000259" key="11">
    <source>
        <dbReference type="Pfam" id="PF02270"/>
    </source>
</evidence>
<comment type="subcellular location">
    <subcellularLocation>
        <location evidence="1">Nucleus</location>
    </subcellularLocation>
</comment>
<evidence type="ECO:0000256" key="4">
    <source>
        <dbReference type="ARBA" id="ARBA00023015"/>
    </source>
</evidence>
<dbReference type="AlphaFoldDB" id="A0A9P7AW62"/>
<reference evidence="13" key="1">
    <citation type="submission" date="2019-07" db="EMBL/GenBank/DDBJ databases">
        <title>Hyphodiscus hymeniophilus genome sequencing and assembly.</title>
        <authorList>
            <person name="Kramer G."/>
            <person name="Nodwell J."/>
        </authorList>
    </citation>
    <scope>NUCLEOTIDE SEQUENCE</scope>
    <source>
        <strain evidence="13">ATCC 34498</strain>
    </source>
</reference>
<dbReference type="GO" id="GO:0003677">
    <property type="term" value="F:DNA binding"/>
    <property type="evidence" value="ECO:0007669"/>
    <property type="project" value="UniProtKB-KW"/>
</dbReference>
<keyword evidence="7" id="KW-0539">Nucleus</keyword>
<keyword evidence="4" id="KW-0805">Transcription regulation</keyword>
<dbReference type="PANTHER" id="PTHR10445:SF0">
    <property type="entry name" value="GENERAL TRANSCRIPTION FACTOR IIF SUBUNIT 2"/>
    <property type="match status" value="1"/>
</dbReference>
<dbReference type="Proteomes" id="UP000785200">
    <property type="component" value="Unassembled WGS sequence"/>
</dbReference>
<keyword evidence="14" id="KW-1185">Reference proteome</keyword>
<dbReference type="InterPro" id="IPR011039">
    <property type="entry name" value="TFIIF_interaction"/>
</dbReference>
<evidence type="ECO:0000256" key="1">
    <source>
        <dbReference type="ARBA" id="ARBA00004123"/>
    </source>
</evidence>
<proteinExistence type="inferred from homology"/>
<accession>A0A9P7AW62</accession>
<evidence type="ECO:0000313" key="13">
    <source>
        <dbReference type="EMBL" id="KAG0647911.1"/>
    </source>
</evidence>
<evidence type="ECO:0000256" key="9">
    <source>
        <dbReference type="ARBA" id="ARBA00081863"/>
    </source>
</evidence>
<evidence type="ECO:0000256" key="10">
    <source>
        <dbReference type="SAM" id="MobiDB-lite"/>
    </source>
</evidence>
<gene>
    <name evidence="13" type="ORF">D0Z07_5642</name>
</gene>
<dbReference type="SUPFAM" id="SSF46785">
    <property type="entry name" value="Winged helix' DNA-binding domain"/>
    <property type="match status" value="1"/>
</dbReference>
<protein>
    <recommendedName>
        <fullName evidence="3">Transcription initiation factor IIF subunit beta</fullName>
    </recommendedName>
    <alternativeName>
        <fullName evidence="9">TFIIF medium subunit</fullName>
    </alternativeName>
    <alternativeName>
        <fullName evidence="8">TFIIF-beta</fullName>
    </alternativeName>
</protein>
<feature type="region of interest" description="Disordered" evidence="10">
    <location>
        <begin position="327"/>
        <end position="367"/>
    </location>
</feature>
<dbReference type="InterPro" id="IPR003196">
    <property type="entry name" value="TFIIF_beta"/>
</dbReference>
<evidence type="ECO:0000256" key="2">
    <source>
        <dbReference type="ARBA" id="ARBA00009543"/>
    </source>
</evidence>
<dbReference type="InterPro" id="IPR036388">
    <property type="entry name" value="WH-like_DNA-bd_sf"/>
</dbReference>
<dbReference type="InterPro" id="IPR040450">
    <property type="entry name" value="TFIIF_beta_HTH"/>
</dbReference>
<dbReference type="Gene3D" id="1.10.10.10">
    <property type="entry name" value="Winged helix-like DNA-binding domain superfamily/Winged helix DNA-binding domain"/>
    <property type="match status" value="1"/>
</dbReference>
<organism evidence="13 14">
    <name type="scientific">Hyphodiscus hymeniophilus</name>
    <dbReference type="NCBI Taxonomy" id="353542"/>
    <lineage>
        <taxon>Eukaryota</taxon>
        <taxon>Fungi</taxon>
        <taxon>Dikarya</taxon>
        <taxon>Ascomycota</taxon>
        <taxon>Pezizomycotina</taxon>
        <taxon>Leotiomycetes</taxon>
        <taxon>Helotiales</taxon>
        <taxon>Hyphodiscaceae</taxon>
        <taxon>Hyphodiscus</taxon>
    </lineage>
</organism>
<feature type="region of interest" description="Disordered" evidence="10">
    <location>
        <begin position="147"/>
        <end position="166"/>
    </location>
</feature>
<dbReference type="Pfam" id="PF02270">
    <property type="entry name" value="TFIIF_beta"/>
    <property type="match status" value="1"/>
</dbReference>
<dbReference type="PANTHER" id="PTHR10445">
    <property type="entry name" value="GENERAL TRANSCRIPTION FACTOR IIF SUBUNIT 2"/>
    <property type="match status" value="1"/>
</dbReference>
<dbReference type="OrthoDB" id="26094at2759"/>
<evidence type="ECO:0000256" key="7">
    <source>
        <dbReference type="ARBA" id="ARBA00023242"/>
    </source>
</evidence>
<evidence type="ECO:0000256" key="5">
    <source>
        <dbReference type="ARBA" id="ARBA00023125"/>
    </source>
</evidence>
<dbReference type="Pfam" id="PF17683">
    <property type="entry name" value="TFIIF_beta_N"/>
    <property type="match status" value="1"/>
</dbReference>
<comment type="similarity">
    <text evidence="2">Belongs to the TFIIF beta subunit family.</text>
</comment>
<dbReference type="SUPFAM" id="SSF50916">
    <property type="entry name" value="Rap30/74 interaction domains"/>
    <property type="match status" value="1"/>
</dbReference>
<evidence type="ECO:0000256" key="6">
    <source>
        <dbReference type="ARBA" id="ARBA00023163"/>
    </source>
</evidence>
<sequence length="367" mass="40763">MADPIIKPDPDTKGASPGALADDEIYEEAGDLEFNPDPAWQGLYLARVPKSLWDTWSKLDDDAEIQIGTIRIANVVKPNGSPGQHMSMLLKSDLAAHQGIPKEYNLEIPNDELAKNTFVFTEQDLPGFKSKSGQKFEATTANMPSRLTRNKTDKNKAPYDPNKKFTPFVRKSVPKRTVLAGKVRHEVNAVEVENEELKRIRGTKPIDAGGPKKMTRFLGASEIGEGLILPGTMGAMKTFNTFIKTKGGPGGRSQTNKAARIPENELLDKIFACFRRYNYWSMKALRAETQQPEAYLRETLEKVAVLAKSGRFATQWSLKPENKLSEYVASETVAPAGEGEDDDEDTNMDDDDDDDDEDIKFEDVGMS</sequence>
<evidence type="ECO:0000256" key="8">
    <source>
        <dbReference type="ARBA" id="ARBA00081473"/>
    </source>
</evidence>
<name>A0A9P7AW62_9HELO</name>
<dbReference type="EMBL" id="VNKQ01000011">
    <property type="protein sequence ID" value="KAG0647911.1"/>
    <property type="molecule type" value="Genomic_DNA"/>
</dbReference>
<feature type="domain" description="TFIIF beta subunit HTH" evidence="11">
    <location>
        <begin position="259"/>
        <end position="323"/>
    </location>
</feature>
<dbReference type="FunFam" id="1.10.10.10:FF:000035">
    <property type="entry name" value="General transcription factor IIF subunit 2"/>
    <property type="match status" value="1"/>
</dbReference>
<comment type="caution">
    <text evidence="13">The sequence shown here is derived from an EMBL/GenBank/DDBJ whole genome shotgun (WGS) entry which is preliminary data.</text>
</comment>
<keyword evidence="6" id="KW-0804">Transcription</keyword>
<dbReference type="GO" id="GO:0005674">
    <property type="term" value="C:transcription factor TFIIF complex"/>
    <property type="evidence" value="ECO:0007669"/>
    <property type="project" value="InterPro"/>
</dbReference>
<dbReference type="CDD" id="cd07980">
    <property type="entry name" value="TFIIF_beta"/>
    <property type="match status" value="1"/>
</dbReference>